<evidence type="ECO:0000313" key="2">
    <source>
        <dbReference type="EMBL" id="TKW11432.1"/>
    </source>
</evidence>
<gene>
    <name evidence="2" type="ORF">SEVIR_6G233450v2</name>
</gene>
<accession>A0A4U6U8F3</accession>
<sequence>MPPRDAISRRQRAREPAEEPRRRRPGGSATRRGTADSSGSPTCHAAGPAPQRRRRGCRKISTASRASSLSWRGGVAEHTIRVADGVGPRSARTSKASW</sequence>
<dbReference type="Gramene" id="TKW11432">
    <property type="protein sequence ID" value="TKW11432"/>
    <property type="gene ID" value="SEVIR_6G233450v2"/>
</dbReference>
<keyword evidence="3" id="KW-1185">Reference proteome</keyword>
<evidence type="ECO:0000313" key="3">
    <source>
        <dbReference type="Proteomes" id="UP000298652"/>
    </source>
</evidence>
<dbReference type="AlphaFoldDB" id="A0A4U6U8F3"/>
<name>A0A4U6U8F3_SETVI</name>
<reference evidence="2" key="1">
    <citation type="submission" date="2019-03" db="EMBL/GenBank/DDBJ databases">
        <title>WGS assembly of Setaria viridis.</title>
        <authorList>
            <person name="Huang P."/>
            <person name="Jenkins J."/>
            <person name="Grimwood J."/>
            <person name="Barry K."/>
            <person name="Healey A."/>
            <person name="Mamidi S."/>
            <person name="Sreedasyam A."/>
            <person name="Shu S."/>
            <person name="Feldman M."/>
            <person name="Wu J."/>
            <person name="Yu Y."/>
            <person name="Chen C."/>
            <person name="Johnson J."/>
            <person name="Rokhsar D."/>
            <person name="Baxter I."/>
            <person name="Schmutz J."/>
            <person name="Brutnell T."/>
            <person name="Kellogg E."/>
        </authorList>
    </citation>
    <scope>NUCLEOTIDE SEQUENCE [LARGE SCALE GENOMIC DNA]</scope>
</reference>
<organism evidence="2 3">
    <name type="scientific">Setaria viridis</name>
    <name type="common">Green bristlegrass</name>
    <name type="synonym">Setaria italica subsp. viridis</name>
    <dbReference type="NCBI Taxonomy" id="4556"/>
    <lineage>
        <taxon>Eukaryota</taxon>
        <taxon>Viridiplantae</taxon>
        <taxon>Streptophyta</taxon>
        <taxon>Embryophyta</taxon>
        <taxon>Tracheophyta</taxon>
        <taxon>Spermatophyta</taxon>
        <taxon>Magnoliopsida</taxon>
        <taxon>Liliopsida</taxon>
        <taxon>Poales</taxon>
        <taxon>Poaceae</taxon>
        <taxon>PACMAD clade</taxon>
        <taxon>Panicoideae</taxon>
        <taxon>Panicodae</taxon>
        <taxon>Paniceae</taxon>
        <taxon>Cenchrinae</taxon>
        <taxon>Setaria</taxon>
    </lineage>
</organism>
<protein>
    <submittedName>
        <fullName evidence="2">Uncharacterized protein</fullName>
    </submittedName>
</protein>
<proteinExistence type="predicted"/>
<dbReference type="EMBL" id="CM016557">
    <property type="protein sequence ID" value="TKW11432.1"/>
    <property type="molecule type" value="Genomic_DNA"/>
</dbReference>
<feature type="compositionally biased region" description="Polar residues" evidence="1">
    <location>
        <begin position="61"/>
        <end position="70"/>
    </location>
</feature>
<feature type="region of interest" description="Disordered" evidence="1">
    <location>
        <begin position="1"/>
        <end position="76"/>
    </location>
</feature>
<evidence type="ECO:0000256" key="1">
    <source>
        <dbReference type="SAM" id="MobiDB-lite"/>
    </source>
</evidence>
<dbReference type="Proteomes" id="UP000298652">
    <property type="component" value="Chromosome 6"/>
</dbReference>